<keyword evidence="2" id="KW-0812">Transmembrane</keyword>
<keyword evidence="2" id="KW-1133">Transmembrane helix</keyword>
<keyword evidence="2" id="KW-0472">Membrane</keyword>
<protein>
    <submittedName>
        <fullName evidence="3">Uncharacterized protein</fullName>
    </submittedName>
</protein>
<name>A0AAD5X0Q4_9FUNG</name>
<accession>A0AAD5X0Q4</accession>
<comment type="caution">
    <text evidence="3">The sequence shown here is derived from an EMBL/GenBank/DDBJ whole genome shotgun (WGS) entry which is preliminary data.</text>
</comment>
<evidence type="ECO:0000256" key="1">
    <source>
        <dbReference type="SAM" id="Coils"/>
    </source>
</evidence>
<keyword evidence="1" id="KW-0175">Coiled coil</keyword>
<reference evidence="3" key="1">
    <citation type="submission" date="2020-05" db="EMBL/GenBank/DDBJ databases">
        <title>Phylogenomic resolution of chytrid fungi.</title>
        <authorList>
            <person name="Stajich J.E."/>
            <person name="Amses K."/>
            <person name="Simmons R."/>
            <person name="Seto K."/>
            <person name="Myers J."/>
            <person name="Bonds A."/>
            <person name="Quandt C.A."/>
            <person name="Barry K."/>
            <person name="Liu P."/>
            <person name="Grigoriev I."/>
            <person name="Longcore J.E."/>
            <person name="James T.Y."/>
        </authorList>
    </citation>
    <scope>NUCLEOTIDE SEQUENCE</scope>
    <source>
        <strain evidence="3">JEL0318</strain>
    </source>
</reference>
<dbReference type="SUPFAM" id="SSF57997">
    <property type="entry name" value="Tropomyosin"/>
    <property type="match status" value="1"/>
</dbReference>
<evidence type="ECO:0000313" key="4">
    <source>
        <dbReference type="Proteomes" id="UP001212841"/>
    </source>
</evidence>
<evidence type="ECO:0000313" key="3">
    <source>
        <dbReference type="EMBL" id="KAJ3044153.1"/>
    </source>
</evidence>
<keyword evidence="4" id="KW-1185">Reference proteome</keyword>
<sequence length="308" mass="36146">MCRGRVLKEIGKKGFWFAPEIPSAQVSHLSGDKRLTEAGRQVTWYRERYDAIQAQKEQLEIQVAESQSNFDRQVQEYEIRNASLQRELATLTNVREEAEQRIKAEWQQKQAELKENIKQLESANKELKKRHERDVKGLKDTHADTMKILRTKLETAETERTAWKERALKKKSKRIEEGEEHERQLQDLQQALNDLRARHESSLASHATLQTQVEHDQAELANMKLRYRAMEVDLTEMKVKLRDKEDQIKGLEQKVRSKDERIEQGEKEVRRLEEKLKGGVEDRCVLLPVFAFVAVPVLLGWGRGRLWM</sequence>
<organism evidence="3 4">
    <name type="scientific">Rhizophlyctis rosea</name>
    <dbReference type="NCBI Taxonomy" id="64517"/>
    <lineage>
        <taxon>Eukaryota</taxon>
        <taxon>Fungi</taxon>
        <taxon>Fungi incertae sedis</taxon>
        <taxon>Chytridiomycota</taxon>
        <taxon>Chytridiomycota incertae sedis</taxon>
        <taxon>Chytridiomycetes</taxon>
        <taxon>Rhizophlyctidales</taxon>
        <taxon>Rhizophlyctidaceae</taxon>
        <taxon>Rhizophlyctis</taxon>
    </lineage>
</organism>
<feature type="transmembrane region" description="Helical" evidence="2">
    <location>
        <begin position="285"/>
        <end position="302"/>
    </location>
</feature>
<proteinExistence type="predicted"/>
<feature type="coiled-coil region" evidence="1">
    <location>
        <begin position="42"/>
        <end position="282"/>
    </location>
</feature>
<dbReference type="AlphaFoldDB" id="A0AAD5X0Q4"/>
<dbReference type="Proteomes" id="UP001212841">
    <property type="component" value="Unassembled WGS sequence"/>
</dbReference>
<dbReference type="EMBL" id="JADGJD010001311">
    <property type="protein sequence ID" value="KAJ3044153.1"/>
    <property type="molecule type" value="Genomic_DNA"/>
</dbReference>
<gene>
    <name evidence="3" type="ORF">HK097_001573</name>
</gene>
<evidence type="ECO:0000256" key="2">
    <source>
        <dbReference type="SAM" id="Phobius"/>
    </source>
</evidence>